<dbReference type="GeneID" id="39875030"/>
<name>A0A2H6KE35_9APIC</name>
<proteinExistence type="predicted"/>
<dbReference type="RefSeq" id="XP_028867503.1">
    <property type="nucleotide sequence ID" value="XM_029011670.1"/>
</dbReference>
<sequence>MDSDREVDDVQSPSDGSDGDAPQQTDSGTHLSRISNMSLPESEAGDGTAENADDSSKNEVELPEGWVRQGKGLMLDVPITPRMRASERNKLQPPHFKFTPDTNNRSAGQLQTALLHIDRDAVRRMKNEQNVRVRAARPSSDSHEAYPNSSMRGRGTSIRCTRSLRDSQHTPSPISNAKDEEQFNRKIAIMKSEHERQLIEAKRQVLEHVDVLVKKYRQLAIDAVKVAREEQKKAEAERRNTFEACARYEAELKANVRAEQERIAAERDALQRRCADMTPKAEAWKPALDRITAQLAAKFKDNQRFTIGIIDDTRDMVSYGLIRIEKPQIIDEFHAFKSSTAELMVQKFVANGCDLQNQEAEQFVEHVLMASGVMSW</sequence>
<reference evidence="3 4" key="1">
    <citation type="journal article" date="2017" name="BMC Genomics">
        <title>Whole-genome assembly of Babesia ovata and comparative genomics between closely related pathogens.</title>
        <authorList>
            <person name="Yamagishi J."/>
            <person name="Asada M."/>
            <person name="Hakimi H."/>
            <person name="Tanaka T.Q."/>
            <person name="Sugimoto C."/>
            <person name="Kawazu S."/>
        </authorList>
    </citation>
    <scope>NUCLEOTIDE SEQUENCE [LARGE SCALE GENOMIC DNA]</scope>
    <source>
        <strain evidence="3 4">Miyake</strain>
    </source>
</reference>
<accession>A0A2H6KE35</accession>
<evidence type="ECO:0000256" key="2">
    <source>
        <dbReference type="SAM" id="MobiDB-lite"/>
    </source>
</evidence>
<dbReference type="EMBL" id="BDSA01000003">
    <property type="protein sequence ID" value="GBE61260.1"/>
    <property type="molecule type" value="Genomic_DNA"/>
</dbReference>
<organism evidence="3 4">
    <name type="scientific">Babesia ovata</name>
    <dbReference type="NCBI Taxonomy" id="189622"/>
    <lineage>
        <taxon>Eukaryota</taxon>
        <taxon>Sar</taxon>
        <taxon>Alveolata</taxon>
        <taxon>Apicomplexa</taxon>
        <taxon>Aconoidasida</taxon>
        <taxon>Piroplasmida</taxon>
        <taxon>Babesiidae</taxon>
        <taxon>Babesia</taxon>
    </lineage>
</organism>
<comment type="caution">
    <text evidence="3">The sequence shown here is derived from an EMBL/GenBank/DDBJ whole genome shotgun (WGS) entry which is preliminary data.</text>
</comment>
<evidence type="ECO:0000313" key="3">
    <source>
        <dbReference type="EMBL" id="GBE61260.1"/>
    </source>
</evidence>
<dbReference type="OrthoDB" id="345870at2759"/>
<dbReference type="Proteomes" id="UP000236319">
    <property type="component" value="Unassembled WGS sequence"/>
</dbReference>
<feature type="coiled-coil region" evidence="1">
    <location>
        <begin position="217"/>
        <end position="273"/>
    </location>
</feature>
<dbReference type="AlphaFoldDB" id="A0A2H6KE35"/>
<feature type="region of interest" description="Disordered" evidence="2">
    <location>
        <begin position="1"/>
        <end position="67"/>
    </location>
</feature>
<gene>
    <name evidence="3" type="ORF">BOVATA_027530</name>
</gene>
<feature type="region of interest" description="Disordered" evidence="2">
    <location>
        <begin position="128"/>
        <end position="180"/>
    </location>
</feature>
<keyword evidence="4" id="KW-1185">Reference proteome</keyword>
<evidence type="ECO:0000256" key="1">
    <source>
        <dbReference type="SAM" id="Coils"/>
    </source>
</evidence>
<keyword evidence="1" id="KW-0175">Coiled coil</keyword>
<protein>
    <submittedName>
        <fullName evidence="3">Uncharacterized protein</fullName>
    </submittedName>
</protein>
<dbReference type="VEuPathDB" id="PiroplasmaDB:BOVATA_027530"/>
<feature type="region of interest" description="Disordered" evidence="2">
    <location>
        <begin position="84"/>
        <end position="105"/>
    </location>
</feature>
<feature type="compositionally biased region" description="Polar residues" evidence="2">
    <location>
        <begin position="22"/>
        <end position="39"/>
    </location>
</feature>
<evidence type="ECO:0000313" key="4">
    <source>
        <dbReference type="Proteomes" id="UP000236319"/>
    </source>
</evidence>